<keyword evidence="2" id="KW-1185">Reference proteome</keyword>
<evidence type="ECO:0000313" key="1">
    <source>
        <dbReference type="EMBL" id="KAE9349117.1"/>
    </source>
</evidence>
<organism evidence="1 2">
    <name type="scientific">Phytophthora rubi</name>
    <dbReference type="NCBI Taxonomy" id="129364"/>
    <lineage>
        <taxon>Eukaryota</taxon>
        <taxon>Sar</taxon>
        <taxon>Stramenopiles</taxon>
        <taxon>Oomycota</taxon>
        <taxon>Peronosporomycetes</taxon>
        <taxon>Peronosporales</taxon>
        <taxon>Peronosporaceae</taxon>
        <taxon>Phytophthora</taxon>
    </lineage>
</organism>
<sequence>MEEAAHAGGGALLLTKDALHVVKAHALLEDAVLVDMNDALLVGMKGGVSGALAARRGRAVGRLLLKEEALLEDMKDVLFAEESVLVEMEEAEHVLLAEDAVLVEHVLLRQEAVLVETKDVMLEEHVLFREEAVLVEMEELEHVLLVEDVQLAEDAVLVFCCSRRRRCRRK</sequence>
<protein>
    <submittedName>
        <fullName evidence="1">Uncharacterized protein</fullName>
    </submittedName>
</protein>
<evidence type="ECO:0000313" key="2">
    <source>
        <dbReference type="Proteomes" id="UP000434957"/>
    </source>
</evidence>
<gene>
    <name evidence="1" type="ORF">PR003_g6056</name>
</gene>
<proteinExistence type="predicted"/>
<name>A0A6A4FR02_9STRA</name>
<accession>A0A6A4FR02</accession>
<dbReference type="EMBL" id="QXFT01000262">
    <property type="protein sequence ID" value="KAE9349117.1"/>
    <property type="molecule type" value="Genomic_DNA"/>
</dbReference>
<dbReference type="AlphaFoldDB" id="A0A6A4FR02"/>
<dbReference type="Proteomes" id="UP000434957">
    <property type="component" value="Unassembled WGS sequence"/>
</dbReference>
<comment type="caution">
    <text evidence="1">The sequence shown here is derived from an EMBL/GenBank/DDBJ whole genome shotgun (WGS) entry which is preliminary data.</text>
</comment>
<reference evidence="1 2" key="1">
    <citation type="submission" date="2018-08" db="EMBL/GenBank/DDBJ databases">
        <title>Genomic investigation of the strawberry pathogen Phytophthora fragariae indicates pathogenicity is determined by transcriptional variation in three key races.</title>
        <authorList>
            <person name="Adams T.M."/>
            <person name="Armitage A.D."/>
            <person name="Sobczyk M.K."/>
            <person name="Bates H.J."/>
            <person name="Dunwell J.M."/>
            <person name="Nellist C.F."/>
            <person name="Harrison R.J."/>
        </authorList>
    </citation>
    <scope>NUCLEOTIDE SEQUENCE [LARGE SCALE GENOMIC DNA]</scope>
    <source>
        <strain evidence="1 2">SCRP333</strain>
    </source>
</reference>